<dbReference type="PANTHER" id="PTHR33098:SF36">
    <property type="entry name" value="HYDROXYPROLINE-RICH GLYCOPROTEIN FAMILY PROTEIN"/>
    <property type="match status" value="1"/>
</dbReference>
<feature type="compositionally biased region" description="Basic residues" evidence="1">
    <location>
        <begin position="341"/>
        <end position="351"/>
    </location>
</feature>
<dbReference type="OrthoDB" id="787201at2759"/>
<dbReference type="Proteomes" id="UP001141806">
    <property type="component" value="Unassembled WGS sequence"/>
</dbReference>
<organism evidence="3 4">
    <name type="scientific">Protea cynaroides</name>
    <dbReference type="NCBI Taxonomy" id="273540"/>
    <lineage>
        <taxon>Eukaryota</taxon>
        <taxon>Viridiplantae</taxon>
        <taxon>Streptophyta</taxon>
        <taxon>Embryophyta</taxon>
        <taxon>Tracheophyta</taxon>
        <taxon>Spermatophyta</taxon>
        <taxon>Magnoliopsida</taxon>
        <taxon>Proteales</taxon>
        <taxon>Proteaceae</taxon>
        <taxon>Protea</taxon>
    </lineage>
</organism>
<evidence type="ECO:0000313" key="3">
    <source>
        <dbReference type="EMBL" id="KAJ4950758.1"/>
    </source>
</evidence>
<keyword evidence="2" id="KW-1133">Transmembrane helix</keyword>
<evidence type="ECO:0000313" key="4">
    <source>
        <dbReference type="Proteomes" id="UP001141806"/>
    </source>
</evidence>
<feature type="compositionally biased region" description="Polar residues" evidence="1">
    <location>
        <begin position="455"/>
        <end position="464"/>
    </location>
</feature>
<dbReference type="PANTHER" id="PTHR33098">
    <property type="entry name" value="COTTON FIBER (DUF761)"/>
    <property type="match status" value="1"/>
</dbReference>
<dbReference type="InterPro" id="IPR008480">
    <property type="entry name" value="DUF761_pln"/>
</dbReference>
<feature type="region of interest" description="Disordered" evidence="1">
    <location>
        <begin position="234"/>
        <end position="501"/>
    </location>
</feature>
<evidence type="ECO:0000256" key="2">
    <source>
        <dbReference type="SAM" id="Phobius"/>
    </source>
</evidence>
<feature type="transmembrane region" description="Helical" evidence="2">
    <location>
        <begin position="31"/>
        <end position="54"/>
    </location>
</feature>
<sequence length="614" mass="67302">MEENEEQGIPYWLQTCNTQYHHRRRRSSSSLLLNPALLIVLLPTIILLLLFLVLPSLLPSASQNFRPNSVKRNWFSLNLLLLLFAVACGFLNTRNNDSSSTSSSSSSIVDEANGVAAHISQGFSEKSLQSTTLKRQWFEYSADSRIYDSVGTTTPDSISTNVVPLRSCSSYPNLRQEFSGVSGDDDKWRFFDDNDIDLNTYWSASEYVRRRQGRQSENEPSEIKTIPLDTFLHLPTETSSSAPPSPTPAQPPAPPSQPPSLSAPPASKHKTSRTFHSVERKEKEENPESRSLQPSSPSPPPPPSPPKPVLHHHRSEQKSGRSDKKRGTGAKDIANTLASLYHHRKKKKQKQNCKDNQHSSEQSLPLPLHSGSGVGLPPPSPPQPPSQPAPASIFQNLFSYKKTSKRKRIHSISQLNPSPSSPPPPPPKPWSLSRSTKPKSQIEAPAPAPEPFSDLPQQRQTSSAGDWRPPLPTKTRSSSILYDEDDNLNNGGPSPLIPIPPLQPRLPFRIVRGDFVSSSSPVGSPTMKKSESESESESESSVSVSNTSATTTMTTAVPAMIEGGDGSGAVSCPSRDVNTEADTFIARFRAGLRLEKMNSITEKQEAQSPSPNDM</sequence>
<feature type="compositionally biased region" description="Pro residues" evidence="1">
    <location>
        <begin position="376"/>
        <end position="388"/>
    </location>
</feature>
<name>A0A9Q0GNA0_9MAGN</name>
<feature type="compositionally biased region" description="Basic and acidic residues" evidence="1">
    <location>
        <begin position="276"/>
        <end position="288"/>
    </location>
</feature>
<comment type="caution">
    <text evidence="3">The sequence shown here is derived from an EMBL/GenBank/DDBJ whole genome shotgun (WGS) entry which is preliminary data.</text>
</comment>
<dbReference type="AlphaFoldDB" id="A0A9Q0GNA0"/>
<feature type="compositionally biased region" description="Pro residues" evidence="1">
    <location>
        <begin position="243"/>
        <end position="262"/>
    </location>
</feature>
<keyword evidence="2" id="KW-0812">Transmembrane</keyword>
<feature type="compositionally biased region" description="Pro residues" evidence="1">
    <location>
        <begin position="296"/>
        <end position="308"/>
    </location>
</feature>
<keyword evidence="2" id="KW-0472">Membrane</keyword>
<proteinExistence type="predicted"/>
<feature type="compositionally biased region" description="Low complexity" evidence="1">
    <location>
        <begin position="539"/>
        <end position="556"/>
    </location>
</feature>
<feature type="compositionally biased region" description="Basic and acidic residues" evidence="1">
    <location>
        <begin position="316"/>
        <end position="326"/>
    </location>
</feature>
<feature type="transmembrane region" description="Helical" evidence="2">
    <location>
        <begin position="74"/>
        <end position="93"/>
    </location>
</feature>
<protein>
    <recommendedName>
        <fullName evidence="5">Hydroxyproline-rich glycoprotein family protein</fullName>
    </recommendedName>
</protein>
<reference evidence="3" key="1">
    <citation type="journal article" date="2023" name="Plant J.">
        <title>The genome of the king protea, Protea cynaroides.</title>
        <authorList>
            <person name="Chang J."/>
            <person name="Duong T.A."/>
            <person name="Schoeman C."/>
            <person name="Ma X."/>
            <person name="Roodt D."/>
            <person name="Barker N."/>
            <person name="Li Z."/>
            <person name="Van de Peer Y."/>
            <person name="Mizrachi E."/>
        </authorList>
    </citation>
    <scope>NUCLEOTIDE SEQUENCE</scope>
    <source>
        <tissue evidence="3">Young leaves</tissue>
    </source>
</reference>
<accession>A0A9Q0GNA0</accession>
<feature type="compositionally biased region" description="Low complexity" evidence="1">
    <location>
        <begin position="362"/>
        <end position="371"/>
    </location>
</feature>
<keyword evidence="4" id="KW-1185">Reference proteome</keyword>
<evidence type="ECO:0008006" key="5">
    <source>
        <dbReference type="Google" id="ProtNLM"/>
    </source>
</evidence>
<dbReference type="Pfam" id="PF05553">
    <property type="entry name" value="DUF761"/>
    <property type="match status" value="1"/>
</dbReference>
<feature type="compositionally biased region" description="Pro residues" evidence="1">
    <location>
        <begin position="419"/>
        <end position="429"/>
    </location>
</feature>
<gene>
    <name evidence="3" type="ORF">NE237_027590</name>
</gene>
<dbReference type="EMBL" id="JAMYWD010000012">
    <property type="protein sequence ID" value="KAJ4950758.1"/>
    <property type="molecule type" value="Genomic_DNA"/>
</dbReference>
<evidence type="ECO:0000256" key="1">
    <source>
        <dbReference type="SAM" id="MobiDB-lite"/>
    </source>
</evidence>
<feature type="region of interest" description="Disordered" evidence="1">
    <location>
        <begin position="515"/>
        <end position="575"/>
    </location>
</feature>